<reference evidence="8" key="1">
    <citation type="submission" date="2023-06" db="EMBL/GenBank/DDBJ databases">
        <authorList>
            <person name="Delattre M."/>
        </authorList>
    </citation>
    <scope>NUCLEOTIDE SEQUENCE</scope>
    <source>
        <strain evidence="8">AF72</strain>
    </source>
</reference>
<comment type="caution">
    <text evidence="8">The sequence shown here is derived from an EMBL/GenBank/DDBJ whole genome shotgun (WGS) entry which is preliminary data.</text>
</comment>
<feature type="region of interest" description="Disordered" evidence="6">
    <location>
        <begin position="22"/>
        <end position="41"/>
    </location>
</feature>
<dbReference type="InterPro" id="IPR008893">
    <property type="entry name" value="WGR_domain"/>
</dbReference>
<evidence type="ECO:0000256" key="3">
    <source>
        <dbReference type="ARBA" id="ARBA00022679"/>
    </source>
</evidence>
<comment type="catalytic activity">
    <reaction evidence="5">
        <text>NAD(+) + (ADP-D-ribosyl)n-acceptor = nicotinamide + (ADP-D-ribosyl)n+1-acceptor + H(+).</text>
        <dbReference type="EC" id="2.4.2.30"/>
    </reaction>
</comment>
<evidence type="ECO:0000256" key="5">
    <source>
        <dbReference type="ARBA" id="ARBA00033987"/>
    </source>
</evidence>
<dbReference type="PROSITE" id="PS51977">
    <property type="entry name" value="WGR"/>
    <property type="match status" value="1"/>
</dbReference>
<accession>A0AA36C7S7</accession>
<dbReference type="AlphaFoldDB" id="A0AA36C7S7"/>
<dbReference type="InterPro" id="IPR036930">
    <property type="entry name" value="WGR_dom_sf"/>
</dbReference>
<evidence type="ECO:0000256" key="4">
    <source>
        <dbReference type="ARBA" id="ARBA00023027"/>
    </source>
</evidence>
<dbReference type="Gene3D" id="3.90.228.10">
    <property type="match status" value="2"/>
</dbReference>
<dbReference type="SUPFAM" id="SSF142921">
    <property type="entry name" value="WGR domain-like"/>
    <property type="match status" value="1"/>
</dbReference>
<organism evidence="8 9">
    <name type="scientific">Mesorhabditis spiculigera</name>
    <dbReference type="NCBI Taxonomy" id="96644"/>
    <lineage>
        <taxon>Eukaryota</taxon>
        <taxon>Metazoa</taxon>
        <taxon>Ecdysozoa</taxon>
        <taxon>Nematoda</taxon>
        <taxon>Chromadorea</taxon>
        <taxon>Rhabditida</taxon>
        <taxon>Rhabditina</taxon>
        <taxon>Rhabditomorpha</taxon>
        <taxon>Rhabditoidea</taxon>
        <taxon>Rhabditidae</taxon>
        <taxon>Mesorhabditinae</taxon>
        <taxon>Mesorhabditis</taxon>
    </lineage>
</organism>
<dbReference type="GO" id="GO:1990404">
    <property type="term" value="F:NAD+-protein mono-ADP-ribosyltransferase activity"/>
    <property type="evidence" value="ECO:0007669"/>
    <property type="project" value="TreeGrafter"/>
</dbReference>
<dbReference type="GO" id="GO:0070212">
    <property type="term" value="P:protein poly-ADP-ribosylation"/>
    <property type="evidence" value="ECO:0007669"/>
    <property type="project" value="TreeGrafter"/>
</dbReference>
<gene>
    <name evidence="8" type="ORF">MSPICULIGERA_LOCUS2061</name>
</gene>
<dbReference type="SUPFAM" id="SSF56399">
    <property type="entry name" value="ADP-ribosylation"/>
    <property type="match status" value="1"/>
</dbReference>
<evidence type="ECO:0000256" key="6">
    <source>
        <dbReference type="SAM" id="MobiDB-lite"/>
    </source>
</evidence>
<feature type="non-terminal residue" evidence="8">
    <location>
        <position position="1"/>
    </location>
</feature>
<evidence type="ECO:0000256" key="1">
    <source>
        <dbReference type="ARBA" id="ARBA00012020"/>
    </source>
</evidence>
<dbReference type="PANTHER" id="PTHR10459">
    <property type="entry name" value="DNA LIGASE"/>
    <property type="match status" value="1"/>
</dbReference>
<keyword evidence="4" id="KW-0520">NAD</keyword>
<dbReference type="GO" id="GO:0003950">
    <property type="term" value="F:NAD+ poly-ADP-ribosyltransferase activity"/>
    <property type="evidence" value="ECO:0007669"/>
    <property type="project" value="UniProtKB-EC"/>
</dbReference>
<keyword evidence="9" id="KW-1185">Reference proteome</keyword>
<protein>
    <recommendedName>
        <fullName evidence="1">NAD(+) ADP-ribosyltransferase</fullName>
        <ecNumber evidence="1">2.4.2.30</ecNumber>
    </recommendedName>
</protein>
<evidence type="ECO:0000259" key="7">
    <source>
        <dbReference type="PROSITE" id="PS51977"/>
    </source>
</evidence>
<feature type="domain" description="WGR" evidence="7">
    <location>
        <begin position="190"/>
        <end position="293"/>
    </location>
</feature>
<dbReference type="PANTHER" id="PTHR10459:SF60">
    <property type="entry name" value="POLY [ADP-RIBOSE] POLYMERASE 2"/>
    <property type="match status" value="1"/>
</dbReference>
<dbReference type="EC" id="2.4.2.30" evidence="1"/>
<keyword evidence="2" id="KW-0328">Glycosyltransferase</keyword>
<name>A0AA36C7S7_9BILA</name>
<sequence>MMMDGNTKHRILLAYETLDRTARGAERNKPMSAKPASKKTRPSLRLIAHIDRPRIFVKKTDQPAELIELAELHDTMTLHGDSGPGHTDQLYDRMGVEIIVVAGTASPDPACDVLQQRCYIIPVGPLKSAELPLVGSLYNEYLVTQTDQVRLRYIMRLRSQDYHLHALHVAIRTKLQQPQILNLCHWNNADLGVTEKEIEKSATSTSLHFSSSPPKDKEHSAEFICIELRRHYREQRWFFIKTWGHYQAQKERECVYEFETPQAAIEHFHSSFLRQTGNHWRDRKSFEKKEDKLEYAPPEQAVDENDEDSHTELIEADQRLFYGILPYVNSCRYDYGVNPLDALRMKAGPDIKLRILDRAKDEYRQVKAFIEKSMPEDKARVMDVIGFEKRAETDPYQRHVANRTVLMHATSFSHFGTVLLSGLRFPQWGI</sequence>
<proteinExistence type="predicted"/>
<evidence type="ECO:0000313" key="8">
    <source>
        <dbReference type="EMBL" id="CAJ0562217.1"/>
    </source>
</evidence>
<evidence type="ECO:0000256" key="2">
    <source>
        <dbReference type="ARBA" id="ARBA00022676"/>
    </source>
</evidence>
<dbReference type="Proteomes" id="UP001177023">
    <property type="component" value="Unassembled WGS sequence"/>
</dbReference>
<dbReference type="EMBL" id="CATQJA010000637">
    <property type="protein sequence ID" value="CAJ0562217.1"/>
    <property type="molecule type" value="Genomic_DNA"/>
</dbReference>
<evidence type="ECO:0000313" key="9">
    <source>
        <dbReference type="Proteomes" id="UP001177023"/>
    </source>
</evidence>
<keyword evidence="3" id="KW-0808">Transferase</keyword>
<dbReference type="InterPro" id="IPR050800">
    <property type="entry name" value="ARTD/PARP"/>
</dbReference>
<dbReference type="GO" id="GO:0006302">
    <property type="term" value="P:double-strand break repair"/>
    <property type="evidence" value="ECO:0007669"/>
    <property type="project" value="TreeGrafter"/>
</dbReference>
<dbReference type="GO" id="GO:0005730">
    <property type="term" value="C:nucleolus"/>
    <property type="evidence" value="ECO:0007669"/>
    <property type="project" value="TreeGrafter"/>
</dbReference>